<keyword evidence="4" id="KW-0378">Hydrolase</keyword>
<dbReference type="GO" id="GO:0016829">
    <property type="term" value="F:lyase activity"/>
    <property type="evidence" value="ECO:0007669"/>
    <property type="project" value="UniProtKB-KW"/>
</dbReference>
<dbReference type="AlphaFoldDB" id="A0A554NH19"/>
<dbReference type="PANTHER" id="PTHR13604:SF0">
    <property type="entry name" value="ABASIC SITE PROCESSING PROTEIN HMCES"/>
    <property type="match status" value="1"/>
</dbReference>
<comment type="caution">
    <text evidence="9">The sequence shown here is derived from an EMBL/GenBank/DDBJ whole genome shotgun (WGS) entry which is preliminary data.</text>
</comment>
<keyword evidence="2" id="KW-0645">Protease</keyword>
<comment type="similarity">
    <text evidence="1">Belongs to the SOS response-associated peptidase family.</text>
</comment>
<evidence type="ECO:0000256" key="2">
    <source>
        <dbReference type="ARBA" id="ARBA00022670"/>
    </source>
</evidence>
<dbReference type="InParanoid" id="A0A554NH19"/>
<dbReference type="RefSeq" id="WP_144260781.1">
    <property type="nucleotide sequence ID" value="NZ_QMDX01000001.1"/>
</dbReference>
<dbReference type="PANTHER" id="PTHR13604">
    <property type="entry name" value="DC12-RELATED"/>
    <property type="match status" value="1"/>
</dbReference>
<evidence type="ECO:0000256" key="4">
    <source>
        <dbReference type="ARBA" id="ARBA00022801"/>
    </source>
</evidence>
<proteinExistence type="inferred from homology"/>
<dbReference type="InterPro" id="IPR036590">
    <property type="entry name" value="SRAP-like"/>
</dbReference>
<name>A0A554NH19_9EURY</name>
<accession>A0A554NH19</accession>
<gene>
    <name evidence="9" type="ORF">DP107_01355</name>
</gene>
<keyword evidence="3" id="KW-0227">DNA damage</keyword>
<sequence>MCGRTSLFATLEELEARLDATHAAPGTYDPRYNIAPQEPMEVVTGADPGTVERQHWGLLPEWADGPGDGLINARAETVAEKPAFRESWTERPCLVPSSGFYEWQATPHGKEPHRVHRPDDLMLLGGIWREWTGDDRTLRSVTILTTEPNDLMAELHDRMPVLLRPGEEATWLHGGPEARAALCRPYPDDDLEAYRIGTAVNDPSNDHPGIVERDTTEQSGLGEFV</sequence>
<dbReference type="OrthoDB" id="109020at2157"/>
<feature type="region of interest" description="Disordered" evidence="8">
    <location>
        <begin position="199"/>
        <end position="225"/>
    </location>
</feature>
<keyword evidence="6" id="KW-0238">DNA-binding</keyword>
<keyword evidence="5" id="KW-0190">Covalent protein-DNA linkage</keyword>
<protein>
    <submittedName>
        <fullName evidence="9">SOS response-associated peptidase</fullName>
    </submittedName>
</protein>
<reference evidence="9 10" key="1">
    <citation type="submission" date="2018-06" db="EMBL/GenBank/DDBJ databases">
        <title>Natronomonas sp. F16-60 a new haloarchaeon isolated from a solar saltern of Isla Cristina, Huelva, Spain.</title>
        <authorList>
            <person name="Duran-Viseras A."/>
            <person name="Sanchez-Porro C."/>
            <person name="Ventosa A."/>
        </authorList>
    </citation>
    <scope>NUCLEOTIDE SEQUENCE [LARGE SCALE GENOMIC DNA]</scope>
    <source>
        <strain evidence="9 10">F16-60</strain>
    </source>
</reference>
<evidence type="ECO:0000313" key="10">
    <source>
        <dbReference type="Proteomes" id="UP000319894"/>
    </source>
</evidence>
<dbReference type="InterPro" id="IPR003738">
    <property type="entry name" value="SRAP"/>
</dbReference>
<evidence type="ECO:0000256" key="5">
    <source>
        <dbReference type="ARBA" id="ARBA00023124"/>
    </source>
</evidence>
<evidence type="ECO:0000256" key="8">
    <source>
        <dbReference type="SAM" id="MobiDB-lite"/>
    </source>
</evidence>
<dbReference type="EMBL" id="QMDX01000001">
    <property type="protein sequence ID" value="TSD16280.1"/>
    <property type="molecule type" value="Genomic_DNA"/>
</dbReference>
<dbReference type="GO" id="GO:0003697">
    <property type="term" value="F:single-stranded DNA binding"/>
    <property type="evidence" value="ECO:0007669"/>
    <property type="project" value="InterPro"/>
</dbReference>
<evidence type="ECO:0000256" key="1">
    <source>
        <dbReference type="ARBA" id="ARBA00008136"/>
    </source>
</evidence>
<dbReference type="SUPFAM" id="SSF143081">
    <property type="entry name" value="BB1717-like"/>
    <property type="match status" value="1"/>
</dbReference>
<dbReference type="GO" id="GO:0106300">
    <property type="term" value="P:protein-DNA covalent cross-linking repair"/>
    <property type="evidence" value="ECO:0007669"/>
    <property type="project" value="InterPro"/>
</dbReference>
<organism evidence="9 10">
    <name type="scientific">Haloglomus irregulare</name>
    <dbReference type="NCBI Taxonomy" id="2234134"/>
    <lineage>
        <taxon>Archaea</taxon>
        <taxon>Methanobacteriati</taxon>
        <taxon>Methanobacteriota</taxon>
        <taxon>Stenosarchaea group</taxon>
        <taxon>Halobacteria</taxon>
        <taxon>Halobacteriales</taxon>
        <taxon>Natronomonadaceae</taxon>
        <taxon>Haloglomus</taxon>
    </lineage>
</organism>
<keyword evidence="7" id="KW-0456">Lyase</keyword>
<dbReference type="Pfam" id="PF02586">
    <property type="entry name" value="SRAP"/>
    <property type="match status" value="1"/>
</dbReference>
<dbReference type="Proteomes" id="UP000319894">
    <property type="component" value="Unassembled WGS sequence"/>
</dbReference>
<dbReference type="Gene3D" id="3.90.1680.10">
    <property type="entry name" value="SOS response associated peptidase-like"/>
    <property type="match status" value="1"/>
</dbReference>
<evidence type="ECO:0000256" key="6">
    <source>
        <dbReference type="ARBA" id="ARBA00023125"/>
    </source>
</evidence>
<dbReference type="GO" id="GO:0008233">
    <property type="term" value="F:peptidase activity"/>
    <property type="evidence" value="ECO:0007669"/>
    <property type="project" value="UniProtKB-KW"/>
</dbReference>
<evidence type="ECO:0000313" key="9">
    <source>
        <dbReference type="EMBL" id="TSD16280.1"/>
    </source>
</evidence>
<keyword evidence="10" id="KW-1185">Reference proteome</keyword>
<evidence type="ECO:0000256" key="7">
    <source>
        <dbReference type="ARBA" id="ARBA00023239"/>
    </source>
</evidence>
<evidence type="ECO:0000256" key="3">
    <source>
        <dbReference type="ARBA" id="ARBA00022763"/>
    </source>
</evidence>
<dbReference type="GO" id="GO:0006508">
    <property type="term" value="P:proteolysis"/>
    <property type="evidence" value="ECO:0007669"/>
    <property type="project" value="UniProtKB-KW"/>
</dbReference>